<dbReference type="Pfam" id="PF00486">
    <property type="entry name" value="Trans_reg_C"/>
    <property type="match status" value="1"/>
</dbReference>
<dbReference type="CDD" id="cd00383">
    <property type="entry name" value="trans_reg_C"/>
    <property type="match status" value="1"/>
</dbReference>
<dbReference type="Gene3D" id="1.10.10.10">
    <property type="entry name" value="Winged helix-like DNA-binding domain superfamily/Winged helix DNA-binding domain"/>
    <property type="match status" value="1"/>
</dbReference>
<dbReference type="Proteomes" id="UP000886757">
    <property type="component" value="Unassembled WGS sequence"/>
</dbReference>
<dbReference type="InterPro" id="IPR036388">
    <property type="entry name" value="WH-like_DNA-bd_sf"/>
</dbReference>
<dbReference type="GO" id="GO:0000976">
    <property type="term" value="F:transcription cis-regulatory region binding"/>
    <property type="evidence" value="ECO:0007669"/>
    <property type="project" value="TreeGrafter"/>
</dbReference>
<keyword evidence="4" id="KW-0805">Transcription regulation</keyword>
<evidence type="ECO:0000256" key="1">
    <source>
        <dbReference type="ARBA" id="ARBA00018672"/>
    </source>
</evidence>
<dbReference type="PANTHER" id="PTHR48111">
    <property type="entry name" value="REGULATOR OF RPOS"/>
    <property type="match status" value="1"/>
</dbReference>
<feature type="DNA-binding region" description="OmpR/PhoB-type" evidence="9">
    <location>
        <begin position="127"/>
        <end position="223"/>
    </location>
</feature>
<reference evidence="12" key="1">
    <citation type="submission" date="2020-10" db="EMBL/GenBank/DDBJ databases">
        <authorList>
            <person name="Gilroy R."/>
        </authorList>
    </citation>
    <scope>NUCLEOTIDE SEQUENCE</scope>
    <source>
        <strain evidence="12">ChiSjej4B22-8148</strain>
    </source>
</reference>
<reference evidence="12" key="2">
    <citation type="journal article" date="2021" name="PeerJ">
        <title>Extensive microbial diversity within the chicken gut microbiome revealed by metagenomics and culture.</title>
        <authorList>
            <person name="Gilroy R."/>
            <person name="Ravi A."/>
            <person name="Getino M."/>
            <person name="Pursley I."/>
            <person name="Horton D.L."/>
            <person name="Alikhan N.F."/>
            <person name="Baker D."/>
            <person name="Gharbi K."/>
            <person name="Hall N."/>
            <person name="Watson M."/>
            <person name="Adriaenssens E.M."/>
            <person name="Foster-Nyarko E."/>
            <person name="Jarju S."/>
            <person name="Secka A."/>
            <person name="Antonio M."/>
            <person name="Oren A."/>
            <person name="Chaudhuri R.R."/>
            <person name="La Ragione R."/>
            <person name="Hildebrand F."/>
            <person name="Pallen M.J."/>
        </authorList>
    </citation>
    <scope>NUCLEOTIDE SEQUENCE</scope>
    <source>
        <strain evidence="12">ChiSjej4B22-8148</strain>
    </source>
</reference>
<dbReference type="Pfam" id="PF00072">
    <property type="entry name" value="Response_reg"/>
    <property type="match status" value="1"/>
</dbReference>
<comment type="function">
    <text evidence="7">May play the central regulatory role in sporulation. It may be an element of the effector pathway responsible for the activation of sporulation genes in response to nutritional stress. Spo0A may act in concert with spo0H (a sigma factor) to control the expression of some genes that are critical to the sporulation process.</text>
</comment>
<dbReference type="SUPFAM" id="SSF52172">
    <property type="entry name" value="CheY-like"/>
    <property type="match status" value="1"/>
</dbReference>
<dbReference type="AlphaFoldDB" id="A0A9D1ACA4"/>
<evidence type="ECO:0000313" key="12">
    <source>
        <dbReference type="EMBL" id="HIR13735.1"/>
    </source>
</evidence>
<dbReference type="GO" id="GO:0006355">
    <property type="term" value="P:regulation of DNA-templated transcription"/>
    <property type="evidence" value="ECO:0007669"/>
    <property type="project" value="InterPro"/>
</dbReference>
<proteinExistence type="predicted"/>
<keyword evidence="5 9" id="KW-0238">DNA-binding</keyword>
<sequence>MLKKDILIVEDEEKLRNTISDYLTLNGYTTLQAADGMEALHLLESSRERIGLVILDLMLPYLNGFELLRKIRAEGEVPVLVLTAKSSEDDQLRAFSMGADDYLLKPFLLSVLKAHMEALLRRVYNKGKRREYGRLVLEEEAHKVYLDEKCLELTPREYEVLNFLTMNEGLVLSRDRILDEVWGIDYHGTDRAVDTIIKQLRLKMKQAGSYISTIYGTGYRFEVTENEDHQG</sequence>
<keyword evidence="6" id="KW-0804">Transcription</keyword>
<dbReference type="GO" id="GO:0005829">
    <property type="term" value="C:cytosol"/>
    <property type="evidence" value="ECO:0007669"/>
    <property type="project" value="TreeGrafter"/>
</dbReference>
<feature type="domain" description="Response regulatory" evidence="10">
    <location>
        <begin position="5"/>
        <end position="120"/>
    </location>
</feature>
<dbReference type="GO" id="GO:0000156">
    <property type="term" value="F:phosphorelay response regulator activity"/>
    <property type="evidence" value="ECO:0007669"/>
    <property type="project" value="TreeGrafter"/>
</dbReference>
<evidence type="ECO:0000256" key="5">
    <source>
        <dbReference type="ARBA" id="ARBA00023125"/>
    </source>
</evidence>
<keyword evidence="3" id="KW-0902">Two-component regulatory system</keyword>
<evidence type="ECO:0000256" key="9">
    <source>
        <dbReference type="PROSITE-ProRule" id="PRU01091"/>
    </source>
</evidence>
<evidence type="ECO:0000313" key="13">
    <source>
        <dbReference type="Proteomes" id="UP000886757"/>
    </source>
</evidence>
<dbReference type="GO" id="GO:0032993">
    <property type="term" value="C:protein-DNA complex"/>
    <property type="evidence" value="ECO:0007669"/>
    <property type="project" value="TreeGrafter"/>
</dbReference>
<keyword evidence="2 8" id="KW-0597">Phosphoprotein</keyword>
<name>A0A9D1ACA4_9FIRM</name>
<evidence type="ECO:0000256" key="7">
    <source>
        <dbReference type="ARBA" id="ARBA00024867"/>
    </source>
</evidence>
<dbReference type="CDD" id="cd17574">
    <property type="entry name" value="REC_OmpR"/>
    <property type="match status" value="1"/>
</dbReference>
<evidence type="ECO:0000256" key="8">
    <source>
        <dbReference type="PROSITE-ProRule" id="PRU00169"/>
    </source>
</evidence>
<dbReference type="PANTHER" id="PTHR48111:SF21">
    <property type="entry name" value="DNA-BINDING DUAL MASTER TRANSCRIPTIONAL REGULATOR RPAA"/>
    <property type="match status" value="1"/>
</dbReference>
<dbReference type="SMART" id="SM00862">
    <property type="entry name" value="Trans_reg_C"/>
    <property type="match status" value="1"/>
</dbReference>
<dbReference type="PROSITE" id="PS50110">
    <property type="entry name" value="RESPONSE_REGULATORY"/>
    <property type="match status" value="1"/>
</dbReference>
<dbReference type="EMBL" id="DVGK01000082">
    <property type="protein sequence ID" value="HIR13735.1"/>
    <property type="molecule type" value="Genomic_DNA"/>
</dbReference>
<evidence type="ECO:0000256" key="2">
    <source>
        <dbReference type="ARBA" id="ARBA00022553"/>
    </source>
</evidence>
<comment type="caution">
    <text evidence="12">The sequence shown here is derived from an EMBL/GenBank/DDBJ whole genome shotgun (WGS) entry which is preliminary data.</text>
</comment>
<organism evidence="12 13">
    <name type="scientific">Candidatus Choladousia intestinavium</name>
    <dbReference type="NCBI Taxonomy" id="2840727"/>
    <lineage>
        <taxon>Bacteria</taxon>
        <taxon>Bacillati</taxon>
        <taxon>Bacillota</taxon>
        <taxon>Clostridia</taxon>
        <taxon>Lachnospirales</taxon>
        <taxon>Lachnospiraceae</taxon>
        <taxon>Lachnospiraceae incertae sedis</taxon>
        <taxon>Candidatus Choladousia</taxon>
    </lineage>
</organism>
<dbReference type="PROSITE" id="PS51755">
    <property type="entry name" value="OMPR_PHOB"/>
    <property type="match status" value="1"/>
</dbReference>
<gene>
    <name evidence="12" type="ORF">IAB31_07415</name>
</gene>
<accession>A0A9D1ACA4</accession>
<evidence type="ECO:0000256" key="4">
    <source>
        <dbReference type="ARBA" id="ARBA00023015"/>
    </source>
</evidence>
<evidence type="ECO:0000256" key="6">
    <source>
        <dbReference type="ARBA" id="ARBA00023163"/>
    </source>
</evidence>
<evidence type="ECO:0000256" key="3">
    <source>
        <dbReference type="ARBA" id="ARBA00023012"/>
    </source>
</evidence>
<evidence type="ECO:0000259" key="10">
    <source>
        <dbReference type="PROSITE" id="PS50110"/>
    </source>
</evidence>
<feature type="modified residue" description="4-aspartylphosphate" evidence="8">
    <location>
        <position position="56"/>
    </location>
</feature>
<dbReference type="InterPro" id="IPR001867">
    <property type="entry name" value="OmpR/PhoB-type_DNA-bd"/>
</dbReference>
<feature type="domain" description="OmpR/PhoB-type" evidence="11">
    <location>
        <begin position="127"/>
        <end position="223"/>
    </location>
</feature>
<dbReference type="Gene3D" id="3.40.50.2300">
    <property type="match status" value="1"/>
</dbReference>
<protein>
    <recommendedName>
        <fullName evidence="1">Stage 0 sporulation protein A homolog</fullName>
    </recommendedName>
</protein>
<dbReference type="InterPro" id="IPR001789">
    <property type="entry name" value="Sig_transdc_resp-reg_receiver"/>
</dbReference>
<evidence type="ECO:0000259" key="11">
    <source>
        <dbReference type="PROSITE" id="PS51755"/>
    </source>
</evidence>
<dbReference type="InterPro" id="IPR011006">
    <property type="entry name" value="CheY-like_superfamily"/>
</dbReference>
<dbReference type="InterPro" id="IPR039420">
    <property type="entry name" value="WalR-like"/>
</dbReference>
<dbReference type="SMART" id="SM00448">
    <property type="entry name" value="REC"/>
    <property type="match status" value="1"/>
</dbReference>